<accession>A0A8S9RB23</accession>
<dbReference type="EMBL" id="QGKX02000095">
    <property type="protein sequence ID" value="KAF3569986.1"/>
    <property type="molecule type" value="Genomic_DNA"/>
</dbReference>
<name>A0A8S9RB23_BRACR</name>
<feature type="transmembrane region" description="Helical" evidence="1">
    <location>
        <begin position="103"/>
        <end position="121"/>
    </location>
</feature>
<evidence type="ECO:0000313" key="3">
    <source>
        <dbReference type="Proteomes" id="UP000712600"/>
    </source>
</evidence>
<evidence type="ECO:0000256" key="1">
    <source>
        <dbReference type="SAM" id="Phobius"/>
    </source>
</evidence>
<gene>
    <name evidence="2" type="ORF">F2Q69_00061461</name>
</gene>
<dbReference type="AlphaFoldDB" id="A0A8S9RB23"/>
<dbReference type="Proteomes" id="UP000712600">
    <property type="component" value="Unassembled WGS sequence"/>
</dbReference>
<evidence type="ECO:0000313" key="2">
    <source>
        <dbReference type="EMBL" id="KAF3569986.1"/>
    </source>
</evidence>
<reference evidence="2" key="1">
    <citation type="submission" date="2019-12" db="EMBL/GenBank/DDBJ databases">
        <title>Genome sequencing and annotation of Brassica cretica.</title>
        <authorList>
            <person name="Studholme D.J."/>
            <person name="Sarris P."/>
        </authorList>
    </citation>
    <scope>NUCLEOTIDE SEQUENCE</scope>
    <source>
        <strain evidence="2">PFS-109/04</strain>
        <tissue evidence="2">Leaf</tissue>
    </source>
</reference>
<proteinExistence type="predicted"/>
<keyword evidence="1" id="KW-0472">Membrane</keyword>
<sequence length="125" mass="14627">MCISKHLVMIRSHSPASFSTNNQRCWRHSSAVNHRMLLHRLHLLLEKLNVMDSLIEHRRSIHLGSAGYKALKYPNPLADSLPPMPSRHALWIFRDPHVLPLRWWRVMVGLSTGGWVWLLWLKKKG</sequence>
<protein>
    <submittedName>
        <fullName evidence="2">Uncharacterized protein</fullName>
    </submittedName>
</protein>
<keyword evidence="1" id="KW-0812">Transmembrane</keyword>
<organism evidence="2 3">
    <name type="scientific">Brassica cretica</name>
    <name type="common">Mustard</name>
    <dbReference type="NCBI Taxonomy" id="69181"/>
    <lineage>
        <taxon>Eukaryota</taxon>
        <taxon>Viridiplantae</taxon>
        <taxon>Streptophyta</taxon>
        <taxon>Embryophyta</taxon>
        <taxon>Tracheophyta</taxon>
        <taxon>Spermatophyta</taxon>
        <taxon>Magnoliopsida</taxon>
        <taxon>eudicotyledons</taxon>
        <taxon>Gunneridae</taxon>
        <taxon>Pentapetalae</taxon>
        <taxon>rosids</taxon>
        <taxon>malvids</taxon>
        <taxon>Brassicales</taxon>
        <taxon>Brassicaceae</taxon>
        <taxon>Brassiceae</taxon>
        <taxon>Brassica</taxon>
    </lineage>
</organism>
<keyword evidence="1" id="KW-1133">Transmembrane helix</keyword>
<comment type="caution">
    <text evidence="2">The sequence shown here is derived from an EMBL/GenBank/DDBJ whole genome shotgun (WGS) entry which is preliminary data.</text>
</comment>